<dbReference type="AlphaFoldDB" id="A0A0Q3FLF0"/>
<name>A0A0Q3FLF0_BRADI</name>
<dbReference type="Proteomes" id="UP000008810">
    <property type="component" value="Chromosome 3"/>
</dbReference>
<gene>
    <name evidence="1" type="ORF">BRADI_3g49385v3</name>
</gene>
<accession>A0A0Q3FLF0</accession>
<protein>
    <submittedName>
        <fullName evidence="1 2">Uncharacterized protein</fullName>
    </submittedName>
</protein>
<dbReference type="Gramene" id="KQK00432">
    <property type="protein sequence ID" value="KQK00432"/>
    <property type="gene ID" value="BRADI_3g49385v3"/>
</dbReference>
<evidence type="ECO:0000313" key="1">
    <source>
        <dbReference type="EMBL" id="KQK00432.1"/>
    </source>
</evidence>
<dbReference type="EMBL" id="CM000882">
    <property type="protein sequence ID" value="KQK00432.1"/>
    <property type="molecule type" value="Genomic_DNA"/>
</dbReference>
<reference evidence="1 2" key="1">
    <citation type="journal article" date="2010" name="Nature">
        <title>Genome sequencing and analysis of the model grass Brachypodium distachyon.</title>
        <authorList>
            <consortium name="International Brachypodium Initiative"/>
        </authorList>
    </citation>
    <scope>NUCLEOTIDE SEQUENCE [LARGE SCALE GENOMIC DNA]</scope>
    <source>
        <strain evidence="1 2">Bd21</strain>
    </source>
</reference>
<dbReference type="EnsemblPlants" id="KQK00432">
    <property type="protein sequence ID" value="KQK00432"/>
    <property type="gene ID" value="BRADI_3g49385v3"/>
</dbReference>
<dbReference type="InParanoid" id="A0A0Q3FLF0"/>
<reference evidence="1" key="2">
    <citation type="submission" date="2017-06" db="EMBL/GenBank/DDBJ databases">
        <title>WGS assembly of Brachypodium distachyon.</title>
        <authorList>
            <consortium name="The International Brachypodium Initiative"/>
            <person name="Lucas S."/>
            <person name="Harmon-Smith M."/>
            <person name="Lail K."/>
            <person name="Tice H."/>
            <person name="Grimwood J."/>
            <person name="Bruce D."/>
            <person name="Barry K."/>
            <person name="Shu S."/>
            <person name="Lindquist E."/>
            <person name="Wang M."/>
            <person name="Pitluck S."/>
            <person name="Vogel J.P."/>
            <person name="Garvin D.F."/>
            <person name="Mockler T.C."/>
            <person name="Schmutz J."/>
            <person name="Rokhsar D."/>
            <person name="Bevan M.W."/>
        </authorList>
    </citation>
    <scope>NUCLEOTIDE SEQUENCE</scope>
    <source>
        <strain evidence="1">Bd21</strain>
    </source>
</reference>
<proteinExistence type="predicted"/>
<reference evidence="2" key="3">
    <citation type="submission" date="2018-08" db="UniProtKB">
        <authorList>
            <consortium name="EnsemblPlants"/>
        </authorList>
    </citation>
    <scope>IDENTIFICATION</scope>
    <source>
        <strain evidence="2">cv. Bd21</strain>
    </source>
</reference>
<sequence>MRAPPCWCGLPLPRPALLFADCAVRVRRSAWGRLAVCGSGERPSRSSGGRRQAVGKGFCPTCAKAGPCHFIHSSFPIPIYFSRTLISSCFSLGRFRSSDSGPPGVREEQQIGGVVIRSPGRGGVGVDVQFCPRFCWLISSRCGFTDEATGHGTSCMSRGEVTRATRRRLHN</sequence>
<evidence type="ECO:0000313" key="2">
    <source>
        <dbReference type="EnsemblPlants" id="KQK00432"/>
    </source>
</evidence>
<keyword evidence="3" id="KW-1185">Reference proteome</keyword>
<evidence type="ECO:0000313" key="3">
    <source>
        <dbReference type="Proteomes" id="UP000008810"/>
    </source>
</evidence>
<organism evidence="1">
    <name type="scientific">Brachypodium distachyon</name>
    <name type="common">Purple false brome</name>
    <name type="synonym">Trachynia distachya</name>
    <dbReference type="NCBI Taxonomy" id="15368"/>
    <lineage>
        <taxon>Eukaryota</taxon>
        <taxon>Viridiplantae</taxon>
        <taxon>Streptophyta</taxon>
        <taxon>Embryophyta</taxon>
        <taxon>Tracheophyta</taxon>
        <taxon>Spermatophyta</taxon>
        <taxon>Magnoliopsida</taxon>
        <taxon>Liliopsida</taxon>
        <taxon>Poales</taxon>
        <taxon>Poaceae</taxon>
        <taxon>BOP clade</taxon>
        <taxon>Pooideae</taxon>
        <taxon>Stipodae</taxon>
        <taxon>Brachypodieae</taxon>
        <taxon>Brachypodium</taxon>
    </lineage>
</organism>